<dbReference type="Proteomes" id="UP001222282">
    <property type="component" value="Chromosome"/>
</dbReference>
<dbReference type="Gene3D" id="2.60.40.1080">
    <property type="match status" value="1"/>
</dbReference>
<reference evidence="1 2" key="1">
    <citation type="submission" date="2022-07" db="EMBL/GenBank/DDBJ databases">
        <authorList>
            <person name="Abrouk D."/>
            <person name="Moenne-Loccoz Y."/>
            <person name="Todorovic I."/>
            <person name="Raicevic V."/>
            <person name="Jovicic-Petrovic J."/>
        </authorList>
    </citation>
    <scope>NUCLEOTIDE SEQUENCE [LARGE SCALE GENOMIC DNA]</scope>
    <source>
        <strain evidence="2">IT-P374</strain>
    </source>
</reference>
<evidence type="ECO:0000313" key="1">
    <source>
        <dbReference type="EMBL" id="WDR34678.1"/>
    </source>
</evidence>
<evidence type="ECO:0000313" key="2">
    <source>
        <dbReference type="Proteomes" id="UP001222282"/>
    </source>
</evidence>
<organism evidence="1 2">
    <name type="scientific">Pseudomonas serboccidentalis</name>
    <dbReference type="NCBI Taxonomy" id="2964670"/>
    <lineage>
        <taxon>Bacteria</taxon>
        <taxon>Pseudomonadati</taxon>
        <taxon>Pseudomonadota</taxon>
        <taxon>Gammaproteobacteria</taxon>
        <taxon>Pseudomonadales</taxon>
        <taxon>Pseudomonadaceae</taxon>
        <taxon>Pseudomonas</taxon>
    </lineage>
</organism>
<dbReference type="EMBL" id="CP101655">
    <property type="protein sequence ID" value="WDR34678.1"/>
    <property type="molecule type" value="Genomic_DNA"/>
</dbReference>
<sequence length="1574" mass="169111">MRALVDRRFLGSTALITHRPDDHLSKTLAYLSDLTVGSVRHIVLNQTTHPSPSRILFDEVFVMTHLRSFLFPVCPFPVAPLALRPIGISGMTQPVVNADGGINLKTYNQSPSGLLCYISAYAPPMLAGDKLEIRLGTEILTTRVLQPEEEDSNLPVFFRLLSNLLEEGLVEDLHYTLTRNGNTDPDDISVPLRLLVKLDLPGGHDKCPHRPGHSELHIVQLPQDVIDNGVDAVWAARGVPMTIPRYLNIAVRDVIQVKWGRARLTPHVVTADEAAGTTPIVITAVQEDILAGGDGNAVPVHYEIHDEVWNYSVDWSQSTNVKVEAGGERLDAPIFKDSVNGIITLADLNNEDVTVQILVASADFALGDTLTMTCTGTPLTGKPWIDTQSKDITNFPSVVEFKIKYALFRAIAMGKADVAYVLYKKNGLPPSSSKRTFASVVGQVALIPAPDIRELLGDTLEPDIPFATVDIEYPGMANGDVVQVAWIGTRANGNPYVYEDEYIVSEGDAQRGVITVYVPGEHVLPLENGTLDLFYRVANDNPQLYGVSESEHLRVAVGTVQATLPIPKVVEADPPDVLDPSKIFDTATVLIEYLGTLKGDILTFYWTGFNSAASTSDWVPITELSVGKPVRFRVPARFVTLNAGQYVKVRYSLKHAATGRYSHSATLNLLVGELVGHLPPPDVIQAPDNNLDPMNALSGVDIGFGFKNMKSALDRIGLQWLGSAGAGTSTDLELPGSDTGRVQFHLPPPFVGPNIGRMVTVSCEVSRYHTTTNSETRDINVLRFQNPETQLPRPQVPQASGGVLDLMMITGDARVRVATWPFIALKQRAWLRMEGTTATGAIYRIELLNAMEISPAHQANGLDELLPRSELMKLGHSTPATVVCCVTFDGDSQESRAIEFPLLRLTVRTRYDYVTPDIIRIQDSRGEVIEDGVTRDTKVTISGSATRGETIELFNALSQSMGTTTVRDDSTWSLEIGILTEKKYSITAKALYDADPVSSQPRTFTVKFSITPQIRSVTDSRGLVNPGANTFDNSVLIEGEATPNEQVRLMDSTSSVATVNTNDRGEWRHRHDNLGVKSYNMIARALYDVQPADSPPYPFNVIQAVTPSISYVTDAKGNLDNGGTTYGRRVTVGGRASKSERIELRDGSSTLVAAINVGADENWSHVLENLTLKTYSLTAKALYGAQPISAPPRTFTVAAHVTPTITAATNSSGTIPDGGTSYGNAVTLIGTASQREQVQVYNGSTTIGSPVTVGGDNQWRLNLTGLVLGIYRMTAHALYDVTPISSSQRTFTVASHIAPTITSVKGANVEIPNSGSTTSTTVSLSGDVTSGHQVQIIDNNDAKHTVTASGTSWSTTLAVPVGGHSITAKAVTTGQVSAARSFSVVAPIPPLYFNTSPVTLSGKIYLVPASPHVLPAFGPGTSVQHVASGGQPGYTYSSSNAGVAVVDGAGLVTVRGRGTAAITVRDTANQMASYSVTVTGVIHCVYLGTGTNTWTGVNQLASAAGARIPSLAELRELHAAYGGRWPMGSHHFWSTDNSNAYWPFSAKYALTITSGALSSTRTTGGSHANGVGLR</sequence>
<name>A0ABY7Z4U5_9PSED</name>
<protein>
    <submittedName>
        <fullName evidence="1">Ig-like domain repeat protein</fullName>
    </submittedName>
</protein>
<keyword evidence="2" id="KW-1185">Reference proteome</keyword>
<gene>
    <name evidence="1" type="ORF">NN484_19485</name>
</gene>
<dbReference type="InterPro" id="IPR008964">
    <property type="entry name" value="Invasin/intimin_cell_adhesion"/>
</dbReference>
<dbReference type="Gene3D" id="2.60.40.10">
    <property type="entry name" value="Immunoglobulins"/>
    <property type="match status" value="1"/>
</dbReference>
<dbReference type="Pfam" id="PF26182">
    <property type="entry name" value="Ig_NUP210_5th"/>
    <property type="match status" value="1"/>
</dbReference>
<dbReference type="InterPro" id="IPR013783">
    <property type="entry name" value="Ig-like_fold"/>
</dbReference>
<dbReference type="SUPFAM" id="SSF49373">
    <property type="entry name" value="Invasin/intimin cell-adhesion fragments"/>
    <property type="match status" value="1"/>
</dbReference>
<dbReference type="RefSeq" id="WP_274657684.1">
    <property type="nucleotide sequence ID" value="NZ_CP101655.1"/>
</dbReference>
<proteinExistence type="predicted"/>
<accession>A0ABY7Z4U5</accession>